<evidence type="ECO:0000313" key="17">
    <source>
        <dbReference type="Proteomes" id="UP000319160"/>
    </source>
</evidence>
<evidence type="ECO:0000256" key="6">
    <source>
        <dbReference type="ARBA" id="ARBA00022741"/>
    </source>
</evidence>
<comment type="subcellular location">
    <subcellularLocation>
        <location evidence="1">Cytoplasm</location>
    </subcellularLocation>
</comment>
<evidence type="ECO:0000256" key="7">
    <source>
        <dbReference type="ARBA" id="ARBA00022840"/>
    </source>
</evidence>
<protein>
    <recommendedName>
        <fullName evidence="3">glutamate--tRNA ligase</fullName>
        <ecNumber evidence="3">6.1.1.17</ecNumber>
    </recommendedName>
    <alternativeName>
        <fullName evidence="10">Glutamyl-tRNA synthetase</fullName>
    </alternativeName>
</protein>
<dbReference type="EMBL" id="VFLP01000027">
    <property type="protein sequence ID" value="TRX93699.1"/>
    <property type="molecule type" value="Genomic_DNA"/>
</dbReference>
<evidence type="ECO:0000256" key="10">
    <source>
        <dbReference type="ARBA" id="ARBA00030865"/>
    </source>
</evidence>
<keyword evidence="8 12" id="KW-0648">Protein biosynthesis</keyword>
<dbReference type="FunFam" id="3.40.50.620:FF:000037">
    <property type="entry name" value="Glutamine--tRNA ligase cytoplasmic"/>
    <property type="match status" value="1"/>
</dbReference>
<reference evidence="17" key="1">
    <citation type="submission" date="2019-06" db="EMBL/GenBank/DDBJ databases">
        <title>Draft genome sequence of the griseofulvin-producing fungus Xylaria cubensis strain G536.</title>
        <authorList>
            <person name="Mead M.E."/>
            <person name="Raja H.A."/>
            <person name="Steenwyk J.L."/>
            <person name="Knowles S.L."/>
            <person name="Oberlies N.H."/>
            <person name="Rokas A."/>
        </authorList>
    </citation>
    <scope>NUCLEOTIDE SEQUENCE [LARGE SCALE GENOMIC DNA]</scope>
    <source>
        <strain evidence="17">G536</strain>
    </source>
</reference>
<evidence type="ECO:0000259" key="13">
    <source>
        <dbReference type="Pfam" id="PF00749"/>
    </source>
</evidence>
<proteinExistence type="inferred from homology"/>
<dbReference type="GO" id="GO:0017102">
    <property type="term" value="C:methionyl glutamyl tRNA synthetase complex"/>
    <property type="evidence" value="ECO:0007669"/>
    <property type="project" value="TreeGrafter"/>
</dbReference>
<dbReference type="GO" id="GO:0005829">
    <property type="term" value="C:cytosol"/>
    <property type="evidence" value="ECO:0007669"/>
    <property type="project" value="TreeGrafter"/>
</dbReference>
<dbReference type="Gene3D" id="3.40.50.620">
    <property type="entry name" value="HUPs"/>
    <property type="match status" value="1"/>
</dbReference>
<evidence type="ECO:0000256" key="4">
    <source>
        <dbReference type="ARBA" id="ARBA00022490"/>
    </source>
</evidence>
<dbReference type="PANTHER" id="PTHR43097">
    <property type="entry name" value="GLUTAMINE-TRNA LIGASE"/>
    <property type="match status" value="1"/>
</dbReference>
<feature type="domain" description="Glutamyl/glutaminyl-tRNA synthetase class Ib catalytic" evidence="13">
    <location>
        <begin position="207"/>
        <end position="511"/>
    </location>
</feature>
<dbReference type="NCBIfam" id="TIGR00463">
    <property type="entry name" value="gltX_arch"/>
    <property type="match status" value="1"/>
</dbReference>
<dbReference type="SUPFAM" id="SSF50715">
    <property type="entry name" value="Ribosomal protein L25-like"/>
    <property type="match status" value="1"/>
</dbReference>
<organism evidence="16 17">
    <name type="scientific">Xylaria flabelliformis</name>
    <dbReference type="NCBI Taxonomy" id="2512241"/>
    <lineage>
        <taxon>Eukaryota</taxon>
        <taxon>Fungi</taxon>
        <taxon>Dikarya</taxon>
        <taxon>Ascomycota</taxon>
        <taxon>Pezizomycotina</taxon>
        <taxon>Sordariomycetes</taxon>
        <taxon>Xylariomycetidae</taxon>
        <taxon>Xylariales</taxon>
        <taxon>Xylariaceae</taxon>
        <taxon>Xylaria</taxon>
    </lineage>
</organism>
<dbReference type="InterPro" id="IPR011035">
    <property type="entry name" value="Ribosomal_bL25/Gln-tRNA_synth"/>
</dbReference>
<dbReference type="InterPro" id="IPR020058">
    <property type="entry name" value="Glu/Gln-tRNA-synth_Ib_cat-dom"/>
</dbReference>
<evidence type="ECO:0000256" key="12">
    <source>
        <dbReference type="RuleBase" id="RU363037"/>
    </source>
</evidence>
<evidence type="ECO:0000313" key="16">
    <source>
        <dbReference type="EMBL" id="TRX93699.1"/>
    </source>
</evidence>
<comment type="similarity">
    <text evidence="2">Belongs to the class-I aminoacyl-tRNA synthetase family. Glutamate--tRNA ligase type 2 subfamily.</text>
</comment>
<dbReference type="FunFam" id="2.40.240.10:FF:000004">
    <property type="entry name" value="Glutamyl-tRNA synthetase, cytoplasmic"/>
    <property type="match status" value="1"/>
</dbReference>
<evidence type="ECO:0000256" key="3">
    <source>
        <dbReference type="ARBA" id="ARBA00012835"/>
    </source>
</evidence>
<dbReference type="GO" id="GO:0004818">
    <property type="term" value="F:glutamate-tRNA ligase activity"/>
    <property type="evidence" value="ECO:0007669"/>
    <property type="project" value="UniProtKB-EC"/>
</dbReference>
<evidence type="ECO:0000256" key="8">
    <source>
        <dbReference type="ARBA" id="ARBA00022917"/>
    </source>
</evidence>
<evidence type="ECO:0000259" key="15">
    <source>
        <dbReference type="Pfam" id="PF20974"/>
    </source>
</evidence>
<dbReference type="InterPro" id="IPR036282">
    <property type="entry name" value="Glutathione-S-Trfase_C_sf"/>
</dbReference>
<gene>
    <name evidence="16" type="ORF">FHL15_005375</name>
</gene>
<dbReference type="STRING" id="2512241.A0A553I0G8"/>
<dbReference type="InterPro" id="IPR000924">
    <property type="entry name" value="Glu/Gln-tRNA-synth"/>
</dbReference>
<keyword evidence="7 12" id="KW-0067">ATP-binding</keyword>
<dbReference type="Proteomes" id="UP000319160">
    <property type="component" value="Unassembled WGS sequence"/>
</dbReference>
<evidence type="ECO:0000256" key="11">
    <source>
        <dbReference type="ARBA" id="ARBA00048351"/>
    </source>
</evidence>
<sequence>MATLEYALKASSAVVYPSLVLVTFLQRNDLLDELHLTPREGKHLSDHSAVKLTLADGGIFNDFAVFRYFAKLASGLPSSPGLPILEEWVTRSEAFATPNFQAFRKAFEELNAHLLLRSHIVGYNLAFADLVLWATIRGNHIALSSIRKTENNVARWYNYVEASNPWVIESFSAVNYASTKEKVAARAAASAAGASYDIDLPGITGPVVTRFPPEPSGYLHIGHAKAALLNDYFAHLRPGGRLLCRFDDTNPSKEKMEFQDAILFDLKLMNIIPEKITYSSDYFQKMHDYAIQLIKDGKAFADDSELGKGDEDRKNRLPSKRRDLGIDETLARFEEMKTGSEEGQRWAIRARIAYDSPNGTLRDPVIYRCNLEPHHRTGSQWKVYPTYDFCAPILDSIEGVTVALRTNEYRDRNVQYEWMQEALRLRKVPIWDFSRLNFVRTLLSKRKLTRIVDEGKVWGWDDPRMPTIRGIIRRGVVVPALREFILKQGPSRNIVNLEWGTFWSTNRKYIDPTAPRHTAIQSSGAVTCTVQGQAELTIVSKPKHVKNAELGMKKVVYGKTIQLEQADAKSFETNEEITLMNWGNAYVRSITKDDKGDITGLDLELNLAGDVKTTKKKVTWLATSNDNLIPVDLVSFDYLITKDKLEKQDELEKFLTPETEFRTQAFADCNVAELPQGSIVQFERKGFYKLDETYKGEGSRAIFFEIPSKA</sequence>
<comment type="caution">
    <text evidence="16">The sequence shown here is derived from an EMBL/GenBank/DDBJ whole genome shotgun (WGS) entry which is preliminary data.</text>
</comment>
<dbReference type="InterPro" id="IPR020056">
    <property type="entry name" value="Rbsml_bL25/Gln-tRNA_synth_N"/>
</dbReference>
<dbReference type="InterPro" id="IPR020059">
    <property type="entry name" value="Glu/Gln-tRNA-synth_Ib_codon-bd"/>
</dbReference>
<dbReference type="HAMAP" id="MF_02076">
    <property type="entry name" value="Glu_tRNA_synth_type2"/>
    <property type="match status" value="1"/>
</dbReference>
<dbReference type="GO" id="GO:0006424">
    <property type="term" value="P:glutamyl-tRNA aminoacylation"/>
    <property type="evidence" value="ECO:0007669"/>
    <property type="project" value="InterPro"/>
</dbReference>
<dbReference type="AlphaFoldDB" id="A0A553I0G8"/>
<dbReference type="SUPFAM" id="SSF52374">
    <property type="entry name" value="Nucleotidylyl transferase"/>
    <property type="match status" value="1"/>
</dbReference>
<dbReference type="InterPro" id="IPR001412">
    <property type="entry name" value="aa-tRNA-synth_I_CS"/>
</dbReference>
<dbReference type="Pfam" id="PF03950">
    <property type="entry name" value="tRNA-synt_1c_C"/>
    <property type="match status" value="1"/>
</dbReference>
<dbReference type="EC" id="6.1.1.17" evidence="3"/>
<keyword evidence="5 12" id="KW-0436">Ligase</keyword>
<evidence type="ECO:0000256" key="9">
    <source>
        <dbReference type="ARBA" id="ARBA00023146"/>
    </source>
</evidence>
<evidence type="ECO:0000256" key="5">
    <source>
        <dbReference type="ARBA" id="ARBA00022598"/>
    </source>
</evidence>
<comment type="catalytic activity">
    <reaction evidence="11">
        <text>tRNA(Glu) + L-glutamate + ATP = L-glutamyl-tRNA(Glu) + AMP + diphosphate</text>
        <dbReference type="Rhea" id="RHEA:23540"/>
        <dbReference type="Rhea" id="RHEA-COMP:9663"/>
        <dbReference type="Rhea" id="RHEA-COMP:9680"/>
        <dbReference type="ChEBI" id="CHEBI:29985"/>
        <dbReference type="ChEBI" id="CHEBI:30616"/>
        <dbReference type="ChEBI" id="CHEBI:33019"/>
        <dbReference type="ChEBI" id="CHEBI:78442"/>
        <dbReference type="ChEBI" id="CHEBI:78520"/>
        <dbReference type="ChEBI" id="CHEBI:456215"/>
        <dbReference type="EC" id="6.1.1.17"/>
    </reaction>
</comment>
<dbReference type="Gene3D" id="1.20.1050.10">
    <property type="match status" value="1"/>
</dbReference>
<evidence type="ECO:0000256" key="1">
    <source>
        <dbReference type="ARBA" id="ARBA00004496"/>
    </source>
</evidence>
<dbReference type="PRINTS" id="PR00987">
    <property type="entry name" value="TRNASYNTHGLU"/>
</dbReference>
<keyword evidence="17" id="KW-1185">Reference proteome</keyword>
<keyword evidence="9 12" id="KW-0030">Aminoacyl-tRNA synthetase</keyword>
<dbReference type="InterPro" id="IPR004526">
    <property type="entry name" value="Glu-tRNA-synth_arc/euk"/>
</dbReference>
<dbReference type="InterPro" id="IPR014729">
    <property type="entry name" value="Rossmann-like_a/b/a_fold"/>
</dbReference>
<evidence type="ECO:0000259" key="14">
    <source>
        <dbReference type="Pfam" id="PF03950"/>
    </source>
</evidence>
<keyword evidence="4" id="KW-0963">Cytoplasm</keyword>
<accession>A0A553I0G8</accession>
<evidence type="ECO:0000256" key="2">
    <source>
        <dbReference type="ARBA" id="ARBA00008927"/>
    </source>
</evidence>
<dbReference type="PANTHER" id="PTHR43097:SF5">
    <property type="entry name" value="GLUTAMATE--TRNA LIGASE"/>
    <property type="match status" value="1"/>
</dbReference>
<dbReference type="Pfam" id="PF20974">
    <property type="entry name" value="tRNA-synt_1c_C2"/>
    <property type="match status" value="1"/>
</dbReference>
<keyword evidence="6 12" id="KW-0547">Nucleotide-binding</keyword>
<dbReference type="GO" id="GO:0005524">
    <property type="term" value="F:ATP binding"/>
    <property type="evidence" value="ECO:0007669"/>
    <property type="project" value="UniProtKB-KW"/>
</dbReference>
<dbReference type="PROSITE" id="PS00178">
    <property type="entry name" value="AA_TRNA_LIGASE_I"/>
    <property type="match status" value="1"/>
</dbReference>
<dbReference type="Gene3D" id="2.40.240.10">
    <property type="entry name" value="Ribosomal Protein L25, Chain P"/>
    <property type="match status" value="1"/>
</dbReference>
<dbReference type="Pfam" id="PF00749">
    <property type="entry name" value="tRNA-synt_1c"/>
    <property type="match status" value="1"/>
</dbReference>
<name>A0A553I0G8_9PEZI</name>
<dbReference type="InterPro" id="IPR049437">
    <property type="entry name" value="tRNA-synt_1c_C2"/>
</dbReference>
<feature type="domain" description="tRNA synthetases class I (E and Q) anti-codon binding" evidence="15">
    <location>
        <begin position="617"/>
        <end position="691"/>
    </location>
</feature>
<feature type="domain" description="Glutamyl/glutaminyl-tRNA synthetase class Ib anti-codon binding" evidence="14">
    <location>
        <begin position="514"/>
        <end position="605"/>
    </location>
</feature>
<dbReference type="OrthoDB" id="10250478at2759"/>
<dbReference type="SUPFAM" id="SSF47616">
    <property type="entry name" value="GST C-terminal domain-like"/>
    <property type="match status" value="1"/>
</dbReference>
<dbReference type="InterPro" id="IPR050132">
    <property type="entry name" value="Gln/Glu-tRNA_Ligase"/>
</dbReference>